<evidence type="ECO:0000313" key="9">
    <source>
        <dbReference type="EMBL" id="ALC82647.1"/>
    </source>
</evidence>
<keyword evidence="10" id="KW-1185">Reference proteome</keyword>
<accession>A0A0M4FST4</accession>
<dbReference type="GO" id="GO:0004713">
    <property type="term" value="F:protein tyrosine kinase activity"/>
    <property type="evidence" value="ECO:0007669"/>
    <property type="project" value="TreeGrafter"/>
</dbReference>
<reference evidence="10" key="1">
    <citation type="submission" date="2015-08" db="EMBL/GenBank/DDBJ databases">
        <title>Genome sequencing project for genomic taxonomy and phylogenomics of Bacillus-like bacteria.</title>
        <authorList>
            <person name="Liu B."/>
            <person name="Wang J."/>
            <person name="Zhu Y."/>
            <person name="Liu G."/>
            <person name="Chen Q."/>
            <person name="Chen Z."/>
            <person name="Lan J."/>
            <person name="Che J."/>
            <person name="Ge C."/>
            <person name="Shi H."/>
            <person name="Pan Z."/>
            <person name="Liu X."/>
        </authorList>
    </citation>
    <scope>NUCLEOTIDE SEQUENCE [LARGE SCALE GENOMIC DNA]</scope>
    <source>
        <strain evidence="10">FJAT-4402</strain>
    </source>
</reference>
<dbReference type="OrthoDB" id="2360475at2"/>
<keyword evidence="5 7" id="KW-1133">Transmembrane helix</keyword>
<dbReference type="PANTHER" id="PTHR32309">
    <property type="entry name" value="TYROSINE-PROTEIN KINASE"/>
    <property type="match status" value="1"/>
</dbReference>
<dbReference type="RefSeq" id="WP_053604454.1">
    <property type="nucleotide sequence ID" value="NZ_CP012600.1"/>
</dbReference>
<evidence type="ECO:0000256" key="1">
    <source>
        <dbReference type="ARBA" id="ARBA00004651"/>
    </source>
</evidence>
<proteinExistence type="inferred from homology"/>
<name>A0A0M4FST4_9BACI</name>
<dbReference type="Pfam" id="PF02706">
    <property type="entry name" value="Wzz"/>
    <property type="match status" value="1"/>
</dbReference>
<dbReference type="AlphaFoldDB" id="A0A0M4FST4"/>
<dbReference type="EMBL" id="CP012600">
    <property type="protein sequence ID" value="ALC82647.1"/>
    <property type="molecule type" value="Genomic_DNA"/>
</dbReference>
<dbReference type="InterPro" id="IPR050445">
    <property type="entry name" value="Bact_polysacc_biosynth/exp"/>
</dbReference>
<organism evidence="9 10">
    <name type="scientific">Bacillus gobiensis</name>
    <dbReference type="NCBI Taxonomy" id="1441095"/>
    <lineage>
        <taxon>Bacteria</taxon>
        <taxon>Bacillati</taxon>
        <taxon>Bacillota</taxon>
        <taxon>Bacilli</taxon>
        <taxon>Bacillales</taxon>
        <taxon>Bacillaceae</taxon>
        <taxon>Bacillus</taxon>
    </lineage>
</organism>
<evidence type="ECO:0000256" key="7">
    <source>
        <dbReference type="SAM" id="Phobius"/>
    </source>
</evidence>
<evidence type="ECO:0000313" key="10">
    <source>
        <dbReference type="Proteomes" id="UP000067625"/>
    </source>
</evidence>
<evidence type="ECO:0000256" key="3">
    <source>
        <dbReference type="ARBA" id="ARBA00022475"/>
    </source>
</evidence>
<gene>
    <name evidence="9" type="ORF">AM592_14475</name>
</gene>
<dbReference type="PANTHER" id="PTHR32309:SF13">
    <property type="entry name" value="FERRIC ENTEROBACTIN TRANSPORT PROTEIN FEPE"/>
    <property type="match status" value="1"/>
</dbReference>
<evidence type="ECO:0000256" key="2">
    <source>
        <dbReference type="ARBA" id="ARBA00006683"/>
    </source>
</evidence>
<comment type="subcellular location">
    <subcellularLocation>
        <location evidence="1">Cell membrane</location>
        <topology evidence="1">Multi-pass membrane protein</topology>
    </subcellularLocation>
</comment>
<feature type="transmembrane region" description="Helical" evidence="7">
    <location>
        <begin position="177"/>
        <end position="198"/>
    </location>
</feature>
<keyword evidence="4 7" id="KW-0812">Transmembrane</keyword>
<feature type="transmembrane region" description="Helical" evidence="7">
    <location>
        <begin position="18"/>
        <end position="40"/>
    </location>
</feature>
<dbReference type="GO" id="GO:0005886">
    <property type="term" value="C:plasma membrane"/>
    <property type="evidence" value="ECO:0007669"/>
    <property type="project" value="UniProtKB-SubCell"/>
</dbReference>
<dbReference type="Proteomes" id="UP000067625">
    <property type="component" value="Chromosome"/>
</dbReference>
<keyword evidence="6 7" id="KW-0472">Membrane</keyword>
<dbReference type="PATRIC" id="fig|1441095.3.peg.3192"/>
<protein>
    <submittedName>
        <fullName evidence="9">Capsular biosynthesis protein</fullName>
    </submittedName>
</protein>
<evidence type="ECO:0000256" key="4">
    <source>
        <dbReference type="ARBA" id="ARBA00022692"/>
    </source>
</evidence>
<dbReference type="InterPro" id="IPR003856">
    <property type="entry name" value="LPS_length_determ_N"/>
</dbReference>
<feature type="domain" description="Polysaccharide chain length determinant N-terminal" evidence="8">
    <location>
        <begin position="3"/>
        <end position="94"/>
    </location>
</feature>
<sequence>MEETINLKEIFSILKKRMWLIIIITMIATMTSAAVSFFVLTPTYEASTQILVNQSKSDEQAFNYNEIQTNLELINTYNVIIKSPAILQKVKQELNLEDSVEQMNSQISIESENQSQVVNISVQDPNQAKATNIANTVANVFETEIKNIMNVDNVSILSRSEINPSAAPVSPNIKVNIAIAFVVGLMVSIGLAFLLDYLDNTIKSEEEIEKMLELPVLGTISKINREMEMNTKKQKKLESNVRGESLGS</sequence>
<keyword evidence="3" id="KW-1003">Cell membrane</keyword>
<evidence type="ECO:0000259" key="8">
    <source>
        <dbReference type="Pfam" id="PF02706"/>
    </source>
</evidence>
<dbReference type="STRING" id="1441095.AM592_14475"/>
<reference evidence="9 10" key="2">
    <citation type="journal article" date="2016" name="Int. J. Syst. Evol. Microbiol.">
        <title>Bacillus gobiensis sp. nov., isolated from a soil sample.</title>
        <authorList>
            <person name="Liu B."/>
            <person name="Liu G.H."/>
            <person name="Cetin S."/>
            <person name="Schumann P."/>
            <person name="Pan Z.Z."/>
            <person name="Chen Q.Q."/>
        </authorList>
    </citation>
    <scope>NUCLEOTIDE SEQUENCE [LARGE SCALE GENOMIC DNA]</scope>
    <source>
        <strain evidence="9 10">FJAT-4402</strain>
    </source>
</reference>
<evidence type="ECO:0000256" key="6">
    <source>
        <dbReference type="ARBA" id="ARBA00023136"/>
    </source>
</evidence>
<evidence type="ECO:0000256" key="5">
    <source>
        <dbReference type="ARBA" id="ARBA00022989"/>
    </source>
</evidence>
<comment type="similarity">
    <text evidence="2">Belongs to the CpsC/CapA family.</text>
</comment>